<proteinExistence type="predicted"/>
<organism evidence="1 2">
    <name type="scientific">Tolypocladium paradoxum</name>
    <dbReference type="NCBI Taxonomy" id="94208"/>
    <lineage>
        <taxon>Eukaryota</taxon>
        <taxon>Fungi</taxon>
        <taxon>Dikarya</taxon>
        <taxon>Ascomycota</taxon>
        <taxon>Pezizomycotina</taxon>
        <taxon>Sordariomycetes</taxon>
        <taxon>Hypocreomycetidae</taxon>
        <taxon>Hypocreales</taxon>
        <taxon>Ophiocordycipitaceae</taxon>
        <taxon>Tolypocladium</taxon>
    </lineage>
</organism>
<reference evidence="1 2" key="1">
    <citation type="submission" date="2018-01" db="EMBL/GenBank/DDBJ databases">
        <title>Harnessing the power of phylogenomics to disentangle the directionality and signatures of interkingdom host jumping in the parasitic fungal genus Tolypocladium.</title>
        <authorList>
            <person name="Quandt C.A."/>
            <person name="Patterson W."/>
            <person name="Spatafora J.W."/>
        </authorList>
    </citation>
    <scope>NUCLEOTIDE SEQUENCE [LARGE SCALE GENOMIC DNA]</scope>
    <source>
        <strain evidence="1 2">NRBC 100945</strain>
    </source>
</reference>
<dbReference type="AlphaFoldDB" id="A0A2S4L704"/>
<evidence type="ECO:0000313" key="1">
    <source>
        <dbReference type="EMBL" id="POR38181.1"/>
    </source>
</evidence>
<evidence type="ECO:0008006" key="3">
    <source>
        <dbReference type="Google" id="ProtNLM"/>
    </source>
</evidence>
<dbReference type="Proteomes" id="UP000237481">
    <property type="component" value="Unassembled WGS sequence"/>
</dbReference>
<sequence>MTFYNVGLLSNTLTARIPHPQSGANLKSIEPFKSFGTFKMTSPKFYVVARVVSRPGAMKFWRERLVHLCGISATERYGDSYYWGQDLDGEPDNLWGLEGYTHPVGFFLDHVSSDIFKREMALVDKDELLKTQQGIGSPDYDLHHYDEESGWLKRNDDPDKDSKNSHVAIYYFYVADESKRPELLAQLSKFAENVRKSQGRTGSIQSCLVLKELRDSKMATLWLRINNEENFRSLQTSGPLASLLASLKPIVSNSEVHQSRSFIGHLGTSATEKR</sequence>
<comment type="caution">
    <text evidence="1">The sequence shown here is derived from an EMBL/GenBank/DDBJ whole genome shotgun (WGS) entry which is preliminary data.</text>
</comment>
<name>A0A2S4L704_9HYPO</name>
<accession>A0A2S4L704</accession>
<protein>
    <recommendedName>
        <fullName evidence="3">ABM domain-containing protein</fullName>
    </recommendedName>
</protein>
<keyword evidence="2" id="KW-1185">Reference proteome</keyword>
<gene>
    <name evidence="1" type="ORF">TPAR_01610</name>
</gene>
<dbReference type="OrthoDB" id="3508947at2759"/>
<dbReference type="EMBL" id="PKSG01000164">
    <property type="protein sequence ID" value="POR38181.1"/>
    <property type="molecule type" value="Genomic_DNA"/>
</dbReference>
<evidence type="ECO:0000313" key="2">
    <source>
        <dbReference type="Proteomes" id="UP000237481"/>
    </source>
</evidence>